<protein>
    <submittedName>
        <fullName evidence="1">Uncharacterized protein</fullName>
    </submittedName>
</protein>
<keyword evidence="2" id="KW-1185">Reference proteome</keyword>
<name>A0A1X2HAC7_SYNRA</name>
<gene>
    <name evidence="1" type="ORF">BCR43DRAFT_493255</name>
</gene>
<comment type="caution">
    <text evidence="1">The sequence shown here is derived from an EMBL/GenBank/DDBJ whole genome shotgun (WGS) entry which is preliminary data.</text>
</comment>
<dbReference type="EMBL" id="MCGN01000006">
    <property type="protein sequence ID" value="ORY95602.1"/>
    <property type="molecule type" value="Genomic_DNA"/>
</dbReference>
<dbReference type="InParanoid" id="A0A1X2HAC7"/>
<reference evidence="1 2" key="1">
    <citation type="submission" date="2016-07" db="EMBL/GenBank/DDBJ databases">
        <title>Pervasive Adenine N6-methylation of Active Genes in Fungi.</title>
        <authorList>
            <consortium name="DOE Joint Genome Institute"/>
            <person name="Mondo S.J."/>
            <person name="Dannebaum R.O."/>
            <person name="Kuo R.C."/>
            <person name="Labutti K."/>
            <person name="Haridas S."/>
            <person name="Kuo A."/>
            <person name="Salamov A."/>
            <person name="Ahrendt S.R."/>
            <person name="Lipzen A."/>
            <person name="Sullivan W."/>
            <person name="Andreopoulos W.B."/>
            <person name="Clum A."/>
            <person name="Lindquist E."/>
            <person name="Daum C."/>
            <person name="Ramamoorthy G.K."/>
            <person name="Gryganskyi A."/>
            <person name="Culley D."/>
            <person name="Magnuson J.K."/>
            <person name="James T.Y."/>
            <person name="O'Malley M.A."/>
            <person name="Stajich J.E."/>
            <person name="Spatafora J.W."/>
            <person name="Visel A."/>
            <person name="Grigoriev I.V."/>
        </authorList>
    </citation>
    <scope>NUCLEOTIDE SEQUENCE [LARGE SCALE GENOMIC DNA]</scope>
    <source>
        <strain evidence="1 2">NRRL 2496</strain>
    </source>
</reference>
<dbReference type="Proteomes" id="UP000242180">
    <property type="component" value="Unassembled WGS sequence"/>
</dbReference>
<evidence type="ECO:0000313" key="2">
    <source>
        <dbReference type="Proteomes" id="UP000242180"/>
    </source>
</evidence>
<accession>A0A1X2HAC7</accession>
<proteinExistence type="predicted"/>
<dbReference type="AlphaFoldDB" id="A0A1X2HAC7"/>
<evidence type="ECO:0000313" key="1">
    <source>
        <dbReference type="EMBL" id="ORY95602.1"/>
    </source>
</evidence>
<sequence>MSMETVARDKLAFRCAPFLLLFIISSTLRYGPSWISTTGIHADALCETSELASSRRMICLFCFSDMKT</sequence>
<organism evidence="1 2">
    <name type="scientific">Syncephalastrum racemosum</name>
    <name type="common">Filamentous fungus</name>
    <dbReference type="NCBI Taxonomy" id="13706"/>
    <lineage>
        <taxon>Eukaryota</taxon>
        <taxon>Fungi</taxon>
        <taxon>Fungi incertae sedis</taxon>
        <taxon>Mucoromycota</taxon>
        <taxon>Mucoromycotina</taxon>
        <taxon>Mucoromycetes</taxon>
        <taxon>Mucorales</taxon>
        <taxon>Syncephalastraceae</taxon>
        <taxon>Syncephalastrum</taxon>
    </lineage>
</organism>